<keyword evidence="4" id="KW-0997">Cell inner membrane</keyword>
<keyword evidence="2" id="KW-0813">Transport</keyword>
<protein>
    <submittedName>
        <fullName evidence="9">ABC transporter permease</fullName>
    </submittedName>
</protein>
<dbReference type="AlphaFoldDB" id="A0A5R9JAZ2"/>
<evidence type="ECO:0000256" key="2">
    <source>
        <dbReference type="ARBA" id="ARBA00022448"/>
    </source>
</evidence>
<dbReference type="EMBL" id="VCDI01000006">
    <property type="protein sequence ID" value="TLU71398.1"/>
    <property type="molecule type" value="Genomic_DNA"/>
</dbReference>
<evidence type="ECO:0000256" key="7">
    <source>
        <dbReference type="ARBA" id="ARBA00023136"/>
    </source>
</evidence>
<dbReference type="InterPro" id="IPR001851">
    <property type="entry name" value="ABC_transp_permease"/>
</dbReference>
<feature type="transmembrane region" description="Helical" evidence="8">
    <location>
        <begin position="54"/>
        <end position="80"/>
    </location>
</feature>
<dbReference type="PANTHER" id="PTHR32196">
    <property type="entry name" value="ABC TRANSPORTER PERMEASE PROTEIN YPHD-RELATED-RELATED"/>
    <property type="match status" value="1"/>
</dbReference>
<dbReference type="RefSeq" id="WP_138327036.1">
    <property type="nucleotide sequence ID" value="NZ_VCDI01000006.1"/>
</dbReference>
<keyword evidence="10" id="KW-1185">Reference proteome</keyword>
<dbReference type="PANTHER" id="PTHR32196:SF21">
    <property type="entry name" value="ABC TRANSPORTER PERMEASE PROTEIN YPHD-RELATED"/>
    <property type="match status" value="1"/>
</dbReference>
<proteinExistence type="predicted"/>
<dbReference type="CDD" id="cd06579">
    <property type="entry name" value="TM_PBP1_transp_AraH_like"/>
    <property type="match status" value="1"/>
</dbReference>
<keyword evidence="5 8" id="KW-0812">Transmembrane</keyword>
<keyword evidence="6 8" id="KW-1133">Transmembrane helix</keyword>
<feature type="transmembrane region" description="Helical" evidence="8">
    <location>
        <begin position="291"/>
        <end position="318"/>
    </location>
</feature>
<evidence type="ECO:0000256" key="8">
    <source>
        <dbReference type="SAM" id="Phobius"/>
    </source>
</evidence>
<dbReference type="Pfam" id="PF02653">
    <property type="entry name" value="BPD_transp_2"/>
    <property type="match status" value="1"/>
</dbReference>
<reference evidence="9 10" key="1">
    <citation type="submission" date="2019-05" db="EMBL/GenBank/DDBJ databases">
        <authorList>
            <person name="Pankratov T."/>
            <person name="Grouzdev D."/>
        </authorList>
    </citation>
    <scope>NUCLEOTIDE SEQUENCE [LARGE SCALE GENOMIC DNA]</scope>
    <source>
        <strain evidence="9 10">KEBCLARHB70R</strain>
    </source>
</reference>
<comment type="caution">
    <text evidence="9">The sequence shown here is derived from an EMBL/GenBank/DDBJ whole genome shotgun (WGS) entry which is preliminary data.</text>
</comment>
<feature type="transmembrane region" description="Helical" evidence="8">
    <location>
        <begin position="92"/>
        <end position="113"/>
    </location>
</feature>
<evidence type="ECO:0000313" key="10">
    <source>
        <dbReference type="Proteomes" id="UP000305654"/>
    </source>
</evidence>
<gene>
    <name evidence="9" type="ORF">FE263_15940</name>
</gene>
<evidence type="ECO:0000256" key="1">
    <source>
        <dbReference type="ARBA" id="ARBA00004651"/>
    </source>
</evidence>
<sequence>MRSGLRAFARTHEARLLAVTVLLFVFLSFATRNFFSIQNGLDLLTSYAFPGMLAAGLVVVIVAGGLDISFTAVASIAQFLAVSAIGRYDLGWAGLCGIAIGSGLLLGLLNAILVTWLRIASIIVTIAMLNVYYGLLMFLSHGNSINTLPGWYIDGLSWVIGADAHGNPYILNMQILGLGLSFLLTWLLLNRTTTGRQLRALGGNPEAAKRVGFSTLRLNMVAYGYMGFTAGLASIVEAQVAGSVVPNMLVGRELDVLAAVVLGGASLLGGIGSVSGTFIGLALLAMVHNGLILLGVSSFWIDCVTGFVFLTAVATIAWERRRQRAAIRRTIVAAA</sequence>
<feature type="transmembrane region" description="Helical" evidence="8">
    <location>
        <begin position="119"/>
        <end position="139"/>
    </location>
</feature>
<dbReference type="Proteomes" id="UP000305654">
    <property type="component" value="Unassembled WGS sequence"/>
</dbReference>
<evidence type="ECO:0000256" key="6">
    <source>
        <dbReference type="ARBA" id="ARBA00022989"/>
    </source>
</evidence>
<evidence type="ECO:0000313" key="9">
    <source>
        <dbReference type="EMBL" id="TLU71398.1"/>
    </source>
</evidence>
<name>A0A5R9JAZ2_9PROT</name>
<evidence type="ECO:0000256" key="4">
    <source>
        <dbReference type="ARBA" id="ARBA00022519"/>
    </source>
</evidence>
<feature type="transmembrane region" description="Helical" evidence="8">
    <location>
        <begin position="169"/>
        <end position="189"/>
    </location>
</feature>
<feature type="transmembrane region" description="Helical" evidence="8">
    <location>
        <begin position="257"/>
        <end position="285"/>
    </location>
</feature>
<dbReference type="GO" id="GO:0005886">
    <property type="term" value="C:plasma membrane"/>
    <property type="evidence" value="ECO:0007669"/>
    <property type="project" value="UniProtKB-SubCell"/>
</dbReference>
<dbReference type="GO" id="GO:0022857">
    <property type="term" value="F:transmembrane transporter activity"/>
    <property type="evidence" value="ECO:0007669"/>
    <property type="project" value="InterPro"/>
</dbReference>
<keyword evidence="3" id="KW-1003">Cell membrane</keyword>
<accession>A0A5R9JAZ2</accession>
<comment type="subcellular location">
    <subcellularLocation>
        <location evidence="1">Cell membrane</location>
        <topology evidence="1">Multi-pass membrane protein</topology>
    </subcellularLocation>
</comment>
<dbReference type="OrthoDB" id="5503349at2"/>
<evidence type="ECO:0000256" key="5">
    <source>
        <dbReference type="ARBA" id="ARBA00022692"/>
    </source>
</evidence>
<evidence type="ECO:0000256" key="3">
    <source>
        <dbReference type="ARBA" id="ARBA00022475"/>
    </source>
</evidence>
<organism evidence="9 10">
    <name type="scientific">Lichenicoccus roseus</name>
    <dbReference type="NCBI Taxonomy" id="2683649"/>
    <lineage>
        <taxon>Bacteria</taxon>
        <taxon>Pseudomonadati</taxon>
        <taxon>Pseudomonadota</taxon>
        <taxon>Alphaproteobacteria</taxon>
        <taxon>Acetobacterales</taxon>
        <taxon>Acetobacteraceae</taxon>
        <taxon>Lichenicoccus</taxon>
    </lineage>
</organism>
<keyword evidence="7 8" id="KW-0472">Membrane</keyword>